<dbReference type="Proteomes" id="UP000015381">
    <property type="component" value="Chromosome I"/>
</dbReference>
<gene>
    <name evidence="2" type="ORF">HTIA_0114</name>
</gene>
<keyword evidence="3" id="KW-1185">Reference proteome</keyword>
<evidence type="ECO:0000313" key="2">
    <source>
        <dbReference type="EMBL" id="CCQ32265.1"/>
    </source>
</evidence>
<dbReference type="HOGENOM" id="CLU_734899_0_0_2"/>
<organism evidence="2 3">
    <name type="scientific">Halorhabdus tiamatea SARL4B</name>
    <dbReference type="NCBI Taxonomy" id="1033806"/>
    <lineage>
        <taxon>Archaea</taxon>
        <taxon>Methanobacteriati</taxon>
        <taxon>Methanobacteriota</taxon>
        <taxon>Stenosarchaea group</taxon>
        <taxon>Halobacteria</taxon>
        <taxon>Halobacteriales</taxon>
        <taxon>Haloarculaceae</taxon>
        <taxon>Halorhabdus</taxon>
    </lineage>
</organism>
<name>S6D1A1_9EURY</name>
<dbReference type="EMBL" id="HF571520">
    <property type="protein sequence ID" value="CCQ32265.1"/>
    <property type="molecule type" value="Genomic_DNA"/>
</dbReference>
<feature type="compositionally biased region" description="Basic and acidic residues" evidence="1">
    <location>
        <begin position="182"/>
        <end position="203"/>
    </location>
</feature>
<sequence length="376" mass="42684">MRGVSNNHEAPNHQERDEDEQRATEHETGTETCSAADNHTCARDAGPSDPVGEGTSDERADTSHCNRSEREQGSECGCWLAPSRETRSQIHRNPRPNGIQFPHVPEVPDVCEHRPAVAEHPPNGTGIERRCRCLVGAWPYQEHEHTTDRCKHARTQEDGTRAADAPDRSKQMRQCRSDCQCTDERADGKPETILKPARHDFHPSRIHTGQCDTSQQSQKYRGKERRHRKCNNRRRSGTDGSRDCKEIPRRNRIREGERRGQDGTEDEAELHCVGQPRCLGARQIPGRFEFRADCRHTEPERHRQEFGDSDDEEDPVSAEVHPFPLQRWPRISVVSVCIVDYTCSSDTSPDYMIHDHVNLDYGSGGSTIRGAINPSR</sequence>
<feature type="region of interest" description="Disordered" evidence="1">
    <location>
        <begin position="149"/>
        <end position="267"/>
    </location>
</feature>
<feature type="compositionally biased region" description="Basic and acidic residues" evidence="1">
    <location>
        <begin position="56"/>
        <end position="73"/>
    </location>
</feature>
<protein>
    <submittedName>
        <fullName evidence="2">Uncharacterized protein</fullName>
    </submittedName>
</protein>
<evidence type="ECO:0000256" key="1">
    <source>
        <dbReference type="SAM" id="MobiDB-lite"/>
    </source>
</evidence>
<reference evidence="2 3" key="1">
    <citation type="journal article" date="2014" name="Environ. Microbiol.">
        <title>Halorhabdus tiamatea: proteogenomics and glycosidase activity measurements identify the first cultivated euryarchaeon from a deep-sea anoxic brine lake as potential polysaccharide degrader.</title>
        <authorList>
            <person name="Werner J."/>
            <person name="Ferrer M."/>
            <person name="Michel G."/>
            <person name="Mann A.J."/>
            <person name="Huang S."/>
            <person name="Juarez S."/>
            <person name="Ciordia S."/>
            <person name="Albar J.P."/>
            <person name="Alcaide M."/>
            <person name="La Cono V."/>
            <person name="Yakimov M.M."/>
            <person name="Antunes A."/>
            <person name="Taborda M."/>
            <person name="Da Costa M.S."/>
            <person name="Amann R.I."/>
            <person name="Gloeckner F.O."/>
            <person name="Golyshina O.V."/>
            <person name="Golyshin P.N."/>
            <person name="Teeling H."/>
        </authorList>
    </citation>
    <scope>NUCLEOTIDE SEQUENCE [LARGE SCALE GENOMIC DNA]</scope>
    <source>
        <strain evidence="3">SARL4B</strain>
    </source>
</reference>
<proteinExistence type="predicted"/>
<dbReference type="KEGG" id="hti:HTIA_0114"/>
<accession>S6D1A1</accession>
<evidence type="ECO:0000313" key="3">
    <source>
        <dbReference type="Proteomes" id="UP000015381"/>
    </source>
</evidence>
<feature type="compositionally biased region" description="Basic and acidic residues" evidence="1">
    <location>
        <begin position="149"/>
        <end position="170"/>
    </location>
</feature>
<feature type="compositionally biased region" description="Basic and acidic residues" evidence="1">
    <location>
        <begin position="10"/>
        <end position="29"/>
    </location>
</feature>
<feature type="region of interest" description="Disordered" evidence="1">
    <location>
        <begin position="1"/>
        <end position="80"/>
    </location>
</feature>
<feature type="compositionally biased region" description="Basic residues" evidence="1">
    <location>
        <begin position="220"/>
        <end position="235"/>
    </location>
</feature>
<feature type="compositionally biased region" description="Basic and acidic residues" evidence="1">
    <location>
        <begin position="236"/>
        <end position="262"/>
    </location>
</feature>
<feature type="compositionally biased region" description="Polar residues" evidence="1">
    <location>
        <begin position="210"/>
        <end position="219"/>
    </location>
</feature>
<dbReference type="AlphaFoldDB" id="S6D1A1"/>